<dbReference type="Proteomes" id="UP001151760">
    <property type="component" value="Unassembled WGS sequence"/>
</dbReference>
<feature type="region of interest" description="Disordered" evidence="3">
    <location>
        <begin position="1"/>
        <end position="20"/>
    </location>
</feature>
<comment type="cofactor">
    <cofactor evidence="1">
        <name>a divalent metal cation</name>
        <dbReference type="ChEBI" id="CHEBI:60240"/>
    </cofactor>
</comment>
<reference evidence="6" key="1">
    <citation type="journal article" date="2022" name="Int. J. Mol. Sci.">
        <title>Draft Genome of Tanacetum Coccineum: Genomic Comparison of Closely Related Tanacetum-Family Plants.</title>
        <authorList>
            <person name="Yamashiro T."/>
            <person name="Shiraishi A."/>
            <person name="Nakayama K."/>
            <person name="Satake H."/>
        </authorList>
    </citation>
    <scope>NUCLEOTIDE SEQUENCE</scope>
</reference>
<keyword evidence="7" id="KW-1185">Reference proteome</keyword>
<dbReference type="InterPro" id="IPR027806">
    <property type="entry name" value="HARBI1_dom"/>
</dbReference>
<protein>
    <submittedName>
        <fullName evidence="6">Myb/SANT-like domain, harbinger transposase-derived nuclease domain protein</fullName>
    </submittedName>
</protein>
<dbReference type="PANTHER" id="PTHR31704">
    <property type="entry name" value="MYB/SANT-LIKE DNA-BINDING DOMAIN PROTEIN-RELATED"/>
    <property type="match status" value="1"/>
</dbReference>
<evidence type="ECO:0000256" key="2">
    <source>
        <dbReference type="ARBA" id="ARBA00022723"/>
    </source>
</evidence>
<feature type="region of interest" description="Disordered" evidence="3">
    <location>
        <begin position="185"/>
        <end position="210"/>
    </location>
</feature>
<evidence type="ECO:0000256" key="3">
    <source>
        <dbReference type="SAM" id="MobiDB-lite"/>
    </source>
</evidence>
<reference evidence="6" key="2">
    <citation type="submission" date="2022-01" db="EMBL/GenBank/DDBJ databases">
        <authorList>
            <person name="Yamashiro T."/>
            <person name="Shiraishi A."/>
            <person name="Satake H."/>
            <person name="Nakayama K."/>
        </authorList>
    </citation>
    <scope>NUCLEOTIDE SEQUENCE</scope>
</reference>
<accession>A0ABQ4XTN9</accession>
<comment type="caution">
    <text evidence="6">The sequence shown here is derived from an EMBL/GenBank/DDBJ whole genome shotgun (WGS) entry which is preliminary data.</text>
</comment>
<organism evidence="6 7">
    <name type="scientific">Tanacetum coccineum</name>
    <dbReference type="NCBI Taxonomy" id="301880"/>
    <lineage>
        <taxon>Eukaryota</taxon>
        <taxon>Viridiplantae</taxon>
        <taxon>Streptophyta</taxon>
        <taxon>Embryophyta</taxon>
        <taxon>Tracheophyta</taxon>
        <taxon>Spermatophyta</taxon>
        <taxon>Magnoliopsida</taxon>
        <taxon>eudicotyledons</taxon>
        <taxon>Gunneridae</taxon>
        <taxon>Pentapetalae</taxon>
        <taxon>asterids</taxon>
        <taxon>campanulids</taxon>
        <taxon>Asterales</taxon>
        <taxon>Asteraceae</taxon>
        <taxon>Asteroideae</taxon>
        <taxon>Anthemideae</taxon>
        <taxon>Anthemidinae</taxon>
        <taxon>Tanacetum</taxon>
    </lineage>
</organism>
<evidence type="ECO:0000313" key="7">
    <source>
        <dbReference type="Proteomes" id="UP001151760"/>
    </source>
</evidence>
<name>A0ABQ4XTN9_9ASTR</name>
<evidence type="ECO:0000313" key="6">
    <source>
        <dbReference type="EMBL" id="GJS68769.1"/>
    </source>
</evidence>
<proteinExistence type="predicted"/>
<dbReference type="InterPro" id="IPR024752">
    <property type="entry name" value="Myb/SANT-like_dom"/>
</dbReference>
<evidence type="ECO:0000256" key="1">
    <source>
        <dbReference type="ARBA" id="ARBA00001968"/>
    </source>
</evidence>
<keyword evidence="2" id="KW-0479">Metal-binding</keyword>
<dbReference type="Pfam" id="PF12776">
    <property type="entry name" value="Myb_DNA-bind_3"/>
    <property type="match status" value="1"/>
</dbReference>
<feature type="domain" description="DDE Tnp4" evidence="5">
    <location>
        <begin position="290"/>
        <end position="405"/>
    </location>
</feature>
<gene>
    <name evidence="6" type="ORF">Tco_0683334</name>
</gene>
<sequence>MEGSKKRPLPALPAQVQGPKPRKFWSNDMIKVLLDTCIEEMKTMGRNGTSSHKKSWVRLGQVFKDKFALDFNQKDMKNGFDNLKSKYVGWLYLKNKTRNIYNPDTKMFNLTQEEWEDFNISPNGDHQWTNTGQEFRASASVSAAFGASIFGASASGASAIREHVGVLHMDDDPLVDVAVAIDDDDDDDDGNSRAHKIHDEVRPKKKTKTSRVTMDDLMVDMQCALKHMVKTTDGPTTEQCYEKLKLVGLRSTDPVFLAAFNIFRQTRQMREAWMTLPSEPDVLKGWIELTGVAHDSRILSEAIRNQNAPFPLPPPDKYYLCDAAYAHTRGFMAPYRNVRYWLGDFRRRRPLNGKEKFNHSHAKIRNVIECAYGVLKARFPILKRMAPFSLTKQRNITIACFALHNFIRKEGLDDELYSTNDQLNVQLDNENVLVEDDGGIEEDEVVQPQKNASDRQYMTNLRDQIAQQLMQSG</sequence>
<dbReference type="Pfam" id="PF13359">
    <property type="entry name" value="DDE_Tnp_4"/>
    <property type="match status" value="1"/>
</dbReference>
<evidence type="ECO:0000259" key="4">
    <source>
        <dbReference type="Pfam" id="PF12776"/>
    </source>
</evidence>
<evidence type="ECO:0000259" key="5">
    <source>
        <dbReference type="Pfam" id="PF13359"/>
    </source>
</evidence>
<dbReference type="PANTHER" id="PTHR31704:SF40">
    <property type="entry name" value="MYB_SANT-LIKE DOMAIN-CONTAINING PROTEIN"/>
    <property type="match status" value="1"/>
</dbReference>
<dbReference type="EMBL" id="BQNB010009814">
    <property type="protein sequence ID" value="GJS68769.1"/>
    <property type="molecule type" value="Genomic_DNA"/>
</dbReference>
<feature type="domain" description="Myb/SANT-like" evidence="4">
    <location>
        <begin position="25"/>
        <end position="117"/>
    </location>
</feature>